<protein>
    <submittedName>
        <fullName evidence="1">Glycosyltransferase family 4 protein</fullName>
    </submittedName>
</protein>
<dbReference type="CDD" id="cd03801">
    <property type="entry name" value="GT4_PimA-like"/>
    <property type="match status" value="1"/>
</dbReference>
<dbReference type="EMBL" id="CP118246">
    <property type="protein sequence ID" value="WDR01362.1"/>
    <property type="molecule type" value="Genomic_DNA"/>
</dbReference>
<dbReference type="SUPFAM" id="SSF53756">
    <property type="entry name" value="UDP-Glycosyltransferase/glycogen phosphorylase"/>
    <property type="match status" value="1"/>
</dbReference>
<dbReference type="Gene3D" id="3.40.50.2000">
    <property type="entry name" value="Glycogen Phosphorylase B"/>
    <property type="match status" value="2"/>
</dbReference>
<evidence type="ECO:0000313" key="1">
    <source>
        <dbReference type="EMBL" id="WDR01362.1"/>
    </source>
</evidence>
<accession>A0ABY7YJK6</accession>
<organism evidence="1 2">
    <name type="scientific">Devosia algicola</name>
    <dbReference type="NCBI Taxonomy" id="3026418"/>
    <lineage>
        <taxon>Bacteria</taxon>
        <taxon>Pseudomonadati</taxon>
        <taxon>Pseudomonadota</taxon>
        <taxon>Alphaproteobacteria</taxon>
        <taxon>Hyphomicrobiales</taxon>
        <taxon>Devosiaceae</taxon>
        <taxon>Devosia</taxon>
    </lineage>
</organism>
<name>A0ABY7YJK6_9HYPH</name>
<sequence length="233" mass="25149">MSIMARNARFNIANGGVLAGKAKDQFGVKNVLPLYHGIDTQYWSNGADKQHGMIVCARRFEPIYDNDTIIRAFGQCHDSGQGLSLTFTADGTLLEGARKLAAEVAPHGAKSIEFIGGGVDADHLRRLFASSEIYVSMSLSDGASTALLQAMAMGCFPVVSDIPANREWLDHGCDIELVSVGAVDALAEALQRVHGGMTRRANAIERNRAIVEKLASSRTNLSYLARYLRGHAE</sequence>
<evidence type="ECO:0000313" key="2">
    <source>
        <dbReference type="Proteomes" id="UP001220530"/>
    </source>
</evidence>
<dbReference type="PANTHER" id="PTHR12526:SF630">
    <property type="entry name" value="GLYCOSYLTRANSFERASE"/>
    <property type="match status" value="1"/>
</dbReference>
<dbReference type="Proteomes" id="UP001220530">
    <property type="component" value="Chromosome"/>
</dbReference>
<dbReference type="Pfam" id="PF13692">
    <property type="entry name" value="Glyco_trans_1_4"/>
    <property type="match status" value="1"/>
</dbReference>
<proteinExistence type="predicted"/>
<dbReference type="RefSeq" id="WP_282217773.1">
    <property type="nucleotide sequence ID" value="NZ_CP118246.1"/>
</dbReference>
<reference evidence="1 2" key="1">
    <citation type="submission" date="2023-02" db="EMBL/GenBank/DDBJ databases">
        <title>Devosia algicola sp. nov., isolated from the phycosphere of marine algae.</title>
        <authorList>
            <person name="Kim J.M."/>
            <person name="Lee J.K."/>
            <person name="Choi B.J."/>
            <person name="Bayburt H."/>
            <person name="Jeon C.O."/>
        </authorList>
    </citation>
    <scope>NUCLEOTIDE SEQUENCE [LARGE SCALE GENOMIC DNA]</scope>
    <source>
        <strain evidence="1 2">G20-9</strain>
    </source>
</reference>
<keyword evidence="2" id="KW-1185">Reference proteome</keyword>
<dbReference type="PANTHER" id="PTHR12526">
    <property type="entry name" value="GLYCOSYLTRANSFERASE"/>
    <property type="match status" value="1"/>
</dbReference>
<gene>
    <name evidence="1" type="ORF">PSQ19_11045</name>
</gene>